<evidence type="ECO:0000256" key="3">
    <source>
        <dbReference type="SAM" id="SignalP"/>
    </source>
</evidence>
<feature type="domain" description="MurNAc-LAA" evidence="4">
    <location>
        <begin position="378"/>
        <end position="494"/>
    </location>
</feature>
<feature type="signal peptide" evidence="3">
    <location>
        <begin position="1"/>
        <end position="29"/>
    </location>
</feature>
<dbReference type="STRING" id="588581.Cpap_3498"/>
<keyword evidence="6" id="KW-1185">Reference proteome</keyword>
<dbReference type="Gene3D" id="3.30.457.10">
    <property type="entry name" value="Copper amine oxidase-like, N-terminal domain"/>
    <property type="match status" value="1"/>
</dbReference>
<dbReference type="OrthoDB" id="9772024at2"/>
<evidence type="ECO:0000313" key="6">
    <source>
        <dbReference type="Proteomes" id="UP000003860"/>
    </source>
</evidence>
<dbReference type="AlphaFoldDB" id="F1T987"/>
<feature type="compositionally biased region" description="Basic and acidic residues" evidence="2">
    <location>
        <begin position="178"/>
        <end position="190"/>
    </location>
</feature>
<keyword evidence="1 5" id="KW-0378">Hydrolase</keyword>
<evidence type="ECO:0000256" key="2">
    <source>
        <dbReference type="SAM" id="MobiDB-lite"/>
    </source>
</evidence>
<keyword evidence="3" id="KW-0732">Signal</keyword>
<dbReference type="PANTHER" id="PTHR30404:SF0">
    <property type="entry name" value="N-ACETYLMURAMOYL-L-ALANINE AMIDASE AMIC"/>
    <property type="match status" value="1"/>
</dbReference>
<dbReference type="GO" id="GO:0030288">
    <property type="term" value="C:outer membrane-bounded periplasmic space"/>
    <property type="evidence" value="ECO:0007669"/>
    <property type="project" value="TreeGrafter"/>
</dbReference>
<dbReference type="SMART" id="SM00646">
    <property type="entry name" value="Ami_3"/>
    <property type="match status" value="1"/>
</dbReference>
<sequence length="544" mass="61310">MMKKTYLKRMLACILGCFLVLIPQFSVFAAQTLTMDYDGKKVKYSDAVYKITVDGKELKTDFPGIIFNKVTMLPVRAVFENLGGKVLWSSKTQLMDVSYNGLKLQFKNNDTNAKIDGKTYKLTTQAKKINDRLIIPVDFIKNIKGISATVDIKSKSINIKTLKVIPPKGDNQNVTPEKPTEPVKEKPTDEPQKSLVKKVFNSYLTYIGNQDRVYFAFKGIALTSTSSTIKKYFAENYDKENGKYTITVPATAKLQLAESTYKIDDDYVDSIIISQDKKTLATKFDFIVKKEFTFFTSYNKDLKQTEVNLLTPAKEGERLVVIDAGHGGVDPGASGGSINEKNVNLDIALKLEKLLKAKKINTFMLRQDDTFVGLYDRPYIANALNATLFLSIHNNSFDRSTANGTETLYYPEKAGDKSFTGQKFAQLIQNSLMSRLDTYNRKTVSRPGLVVLKYAHMPSSLAEIGFLTNPGDLQRLTNQSFQQKTAEALCDAIIKGLEQINKEQESKKEEAKKEEAKKEEAKKEEARQTEDNEQENKEVQINQK</sequence>
<reference evidence="5" key="2">
    <citation type="submission" date="2011-01" db="EMBL/GenBank/DDBJ databases">
        <title>The Non-contiguous Finished genome of Clostridium papyrosolvens.</title>
        <authorList>
            <person name="Lucas S."/>
            <person name="Copeland A."/>
            <person name="Lapidus A."/>
            <person name="Cheng J.-F."/>
            <person name="Goodwin L."/>
            <person name="Pitluck S."/>
            <person name="Misra M."/>
            <person name="Chertkov O."/>
            <person name="Detter J.C."/>
            <person name="Han C."/>
            <person name="Tapia R."/>
            <person name="Land M."/>
            <person name="Hauser L."/>
            <person name="Kyrpides N."/>
            <person name="Ivanova N."/>
            <person name="Pagani I."/>
            <person name="Mouttaki H."/>
            <person name="He Z."/>
            <person name="Zhou J."/>
            <person name="Hemme C.L."/>
            <person name="Woyke T."/>
        </authorList>
    </citation>
    <scope>NUCLEOTIDE SEQUENCE [LARGE SCALE GENOMIC DNA]</scope>
    <source>
        <strain evidence="5">DSM 2782</strain>
    </source>
</reference>
<dbReference type="GO" id="GO:0009253">
    <property type="term" value="P:peptidoglycan catabolic process"/>
    <property type="evidence" value="ECO:0007669"/>
    <property type="project" value="InterPro"/>
</dbReference>
<evidence type="ECO:0000313" key="5">
    <source>
        <dbReference type="EMBL" id="EGD49069.1"/>
    </source>
</evidence>
<feature type="region of interest" description="Disordered" evidence="2">
    <location>
        <begin position="502"/>
        <end position="544"/>
    </location>
</feature>
<evidence type="ECO:0000256" key="1">
    <source>
        <dbReference type="ARBA" id="ARBA00022801"/>
    </source>
</evidence>
<dbReference type="SUPFAM" id="SSF55383">
    <property type="entry name" value="Copper amine oxidase, domain N"/>
    <property type="match status" value="1"/>
</dbReference>
<feature type="region of interest" description="Disordered" evidence="2">
    <location>
        <begin position="168"/>
        <end position="190"/>
    </location>
</feature>
<dbReference type="Proteomes" id="UP000003860">
    <property type="component" value="Unassembled WGS sequence"/>
</dbReference>
<protein>
    <submittedName>
        <fullName evidence="5">Cell wall hydrolase/autolysin</fullName>
    </submittedName>
</protein>
<name>F1T987_9FIRM</name>
<dbReference type="InterPro" id="IPR002508">
    <property type="entry name" value="MurNAc-LAA_cat"/>
</dbReference>
<accession>F1T987</accession>
<dbReference type="Gene3D" id="3.40.630.40">
    <property type="entry name" value="Zn-dependent exopeptidases"/>
    <property type="match status" value="1"/>
</dbReference>
<comment type="caution">
    <text evidence="5">The sequence shown here is derived from an EMBL/GenBank/DDBJ whole genome shotgun (WGS) entry which is preliminary data.</text>
</comment>
<dbReference type="InterPro" id="IPR012854">
    <property type="entry name" value="Cu_amine_oxidase-like_N"/>
</dbReference>
<dbReference type="InterPro" id="IPR050695">
    <property type="entry name" value="N-acetylmuramoyl_amidase_3"/>
</dbReference>
<dbReference type="CDD" id="cd02696">
    <property type="entry name" value="MurNAc-LAA"/>
    <property type="match status" value="1"/>
</dbReference>
<dbReference type="PANTHER" id="PTHR30404">
    <property type="entry name" value="N-ACETYLMURAMOYL-L-ALANINE AMIDASE"/>
    <property type="match status" value="1"/>
</dbReference>
<organism evidence="5 6">
    <name type="scientific">Ruminiclostridium papyrosolvens DSM 2782</name>
    <dbReference type="NCBI Taxonomy" id="588581"/>
    <lineage>
        <taxon>Bacteria</taxon>
        <taxon>Bacillati</taxon>
        <taxon>Bacillota</taxon>
        <taxon>Clostridia</taxon>
        <taxon>Eubacteriales</taxon>
        <taxon>Oscillospiraceae</taxon>
        <taxon>Ruminiclostridium</taxon>
    </lineage>
</organism>
<gene>
    <name evidence="5" type="ORF">Cpap_3498</name>
</gene>
<dbReference type="RefSeq" id="WP_004617170.1">
    <property type="nucleotide sequence ID" value="NZ_ACXX02000002.1"/>
</dbReference>
<dbReference type="eggNOG" id="COG0860">
    <property type="taxonomic scope" value="Bacteria"/>
</dbReference>
<reference evidence="5" key="1">
    <citation type="submission" date="2009-07" db="EMBL/GenBank/DDBJ databases">
        <authorList>
            <consortium name="US DOE Joint Genome Institute (JGI-PGF)"/>
            <person name="Lucas S."/>
            <person name="Copeland A."/>
            <person name="Lapidus A."/>
            <person name="Glavina del Rio T."/>
            <person name="Tice H."/>
            <person name="Bruce D."/>
            <person name="Goodwin L."/>
            <person name="Pitluck S."/>
            <person name="Larimer F."/>
            <person name="Land M.L."/>
            <person name="Mouttaki H."/>
            <person name="He Z."/>
            <person name="Zhou J."/>
            <person name="Hemme C.L."/>
        </authorList>
    </citation>
    <scope>NUCLEOTIDE SEQUENCE [LARGE SCALE GENOMIC DNA]</scope>
    <source>
        <strain evidence="5">DSM 2782</strain>
    </source>
</reference>
<dbReference type="Pfam" id="PF07833">
    <property type="entry name" value="Cu_amine_oxidN1"/>
    <property type="match status" value="1"/>
</dbReference>
<feature type="chain" id="PRO_5003271172" evidence="3">
    <location>
        <begin position="30"/>
        <end position="544"/>
    </location>
</feature>
<evidence type="ECO:0000259" key="4">
    <source>
        <dbReference type="SMART" id="SM00646"/>
    </source>
</evidence>
<dbReference type="EMBL" id="ACXX02000002">
    <property type="protein sequence ID" value="EGD49069.1"/>
    <property type="molecule type" value="Genomic_DNA"/>
</dbReference>
<dbReference type="Pfam" id="PF01520">
    <property type="entry name" value="Amidase_3"/>
    <property type="match status" value="1"/>
</dbReference>
<dbReference type="SUPFAM" id="SSF53187">
    <property type="entry name" value="Zn-dependent exopeptidases"/>
    <property type="match status" value="1"/>
</dbReference>
<proteinExistence type="predicted"/>
<dbReference type="GO" id="GO:0008745">
    <property type="term" value="F:N-acetylmuramoyl-L-alanine amidase activity"/>
    <property type="evidence" value="ECO:0007669"/>
    <property type="project" value="InterPro"/>
</dbReference>
<feature type="compositionally biased region" description="Basic and acidic residues" evidence="2">
    <location>
        <begin position="502"/>
        <end position="538"/>
    </location>
</feature>
<dbReference type="InterPro" id="IPR036582">
    <property type="entry name" value="Mao_N_sf"/>
</dbReference>